<accession>A0A0B5FIH3</accession>
<dbReference type="SUPFAM" id="SSF52172">
    <property type="entry name" value="CheY-like"/>
    <property type="match status" value="1"/>
</dbReference>
<feature type="modified residue" description="4-aspartylphosphate" evidence="1">
    <location>
        <position position="57"/>
    </location>
</feature>
<dbReference type="AlphaFoldDB" id="A0A0B5FIH3"/>
<dbReference type="InterPro" id="IPR011006">
    <property type="entry name" value="CheY-like_superfamily"/>
</dbReference>
<evidence type="ECO:0000313" key="3">
    <source>
        <dbReference type="EMBL" id="AJF07138.1"/>
    </source>
</evidence>
<dbReference type="RefSeq" id="WP_040200979.1">
    <property type="nucleotide sequence ID" value="NZ_CP010311.1"/>
</dbReference>
<feature type="domain" description="Response regulatory" evidence="2">
    <location>
        <begin position="4"/>
        <end position="122"/>
    </location>
</feature>
<dbReference type="OrthoDB" id="9936248at2"/>
<dbReference type="PROSITE" id="PS50110">
    <property type="entry name" value="RESPONSE_REGULATORY"/>
    <property type="match status" value="1"/>
</dbReference>
<dbReference type="KEGG" id="gsb:GSUB_11980"/>
<keyword evidence="4" id="KW-1185">Reference proteome</keyword>
<reference evidence="3 4" key="1">
    <citation type="journal article" date="2015" name="Genome Announc.">
        <title>Genomes of Geoalkalibacter ferrihydriticus Z-0531T and Geoalkalibacter subterraneus Red1T, Two Haloalkaliphilic Metal-Reducing Deltaproteobacteria.</title>
        <authorList>
            <person name="Badalamenti J.P."/>
            <person name="Krajmalnik-Brown R."/>
            <person name="Torres C.I."/>
            <person name="Bond D.R."/>
        </authorList>
    </citation>
    <scope>NUCLEOTIDE SEQUENCE [LARGE SCALE GENOMIC DNA]</scope>
    <source>
        <strain evidence="3 4">Red1</strain>
    </source>
</reference>
<dbReference type="EMBL" id="CP010311">
    <property type="protein sequence ID" value="AJF07138.1"/>
    <property type="molecule type" value="Genomic_DNA"/>
</dbReference>
<proteinExistence type="predicted"/>
<sequence length="258" mass="29432">MSRQFLVINHSSTLRKIVRTQIRATLNDTVVLEAEQADEALRMIRDRQCHTALFLWDQALPQNRELLEKLAELPEDQRVPTLVMTTDVRSETLDLFRQTGINEHLPWPCPSETLAETLNRICNPVSLRRDKRHAFSHANFLLEQRGHAFEGTLVNASLGGLLGEMPYSDNFNWSLPATASINLTVDGDSYIAPHLYCAVVQVTVIRRYPDFSPKMLRISFNFLQIPETSRQTLERAFERAEAAQDPGENLYAEKITAN</sequence>
<evidence type="ECO:0000256" key="1">
    <source>
        <dbReference type="PROSITE-ProRule" id="PRU00169"/>
    </source>
</evidence>
<dbReference type="HOGENOM" id="CLU_1076709_0_0_7"/>
<dbReference type="GO" id="GO:0000160">
    <property type="term" value="P:phosphorelay signal transduction system"/>
    <property type="evidence" value="ECO:0007669"/>
    <property type="project" value="InterPro"/>
</dbReference>
<dbReference type="STRING" id="483547.GSUB_11980"/>
<protein>
    <recommendedName>
        <fullName evidence="2">Response regulatory domain-containing protein</fullName>
    </recommendedName>
</protein>
<evidence type="ECO:0000313" key="4">
    <source>
        <dbReference type="Proteomes" id="UP000035036"/>
    </source>
</evidence>
<name>A0A0B5FIH3_9BACT</name>
<dbReference type="Proteomes" id="UP000035036">
    <property type="component" value="Chromosome"/>
</dbReference>
<evidence type="ECO:0000259" key="2">
    <source>
        <dbReference type="PROSITE" id="PS50110"/>
    </source>
</evidence>
<keyword evidence="1" id="KW-0597">Phosphoprotein</keyword>
<gene>
    <name evidence="3" type="ORF">GSUB_11980</name>
</gene>
<dbReference type="Gene3D" id="3.40.50.2300">
    <property type="match status" value="1"/>
</dbReference>
<organism evidence="3 4">
    <name type="scientific">Geoalkalibacter subterraneus</name>
    <dbReference type="NCBI Taxonomy" id="483547"/>
    <lineage>
        <taxon>Bacteria</taxon>
        <taxon>Pseudomonadati</taxon>
        <taxon>Thermodesulfobacteriota</taxon>
        <taxon>Desulfuromonadia</taxon>
        <taxon>Desulfuromonadales</taxon>
        <taxon>Geoalkalibacteraceae</taxon>
        <taxon>Geoalkalibacter</taxon>
    </lineage>
</organism>
<dbReference type="InterPro" id="IPR001789">
    <property type="entry name" value="Sig_transdc_resp-reg_receiver"/>
</dbReference>